<evidence type="ECO:0000256" key="1">
    <source>
        <dbReference type="SAM" id="Coils"/>
    </source>
</evidence>
<feature type="non-terminal residue" evidence="2">
    <location>
        <position position="1"/>
    </location>
</feature>
<evidence type="ECO:0008006" key="4">
    <source>
        <dbReference type="Google" id="ProtNLM"/>
    </source>
</evidence>
<keyword evidence="1" id="KW-0175">Coiled coil</keyword>
<sequence length="611" mass="68361">LARVPPQCVSIVDLGDIDINTEENSTRVYICQYTVRTAVLHFSSYRLISYNAVRNIDACLSALALGNQPLPLHLTYRDALRRQQWPGVLWGVCLRGYSIVLSGVTGKGYLNASSGLRAFGAEVLDSLGPLQWDRDTKRIVLANRGGTPTVCDAPKCVPPVPVVNSGWLQTLMKECIVPEYAEFPLKPLCNLEVTATGFLDRKLYRKYRNIITQELDGTVHESIDPKTKINLVIVGPDWSAKRVSLVTNLTTKIGFALDANCQIVSLQWLDRIRSTGKWETPDMTEKVRERVEQEARPRPFVKEKVYTKLSGSRICIAGCERGDPDFKQAELDGFNIVAFSEIQQEPTKGVYIISKDDTYPEYQDTLQSMAQGNRLHSLAFYQFCTARDTQPTANLLPRLFEPSPPPRHLENQSVLIVGDEKGPDHALCASLCVQRLGGSVKGVEGKGEETPDAWEGITLVVDLNQDHQEREVEKRRQGLRGAEVVPVVTRGLQFLTNLLGMPGSGGASLSLHEAIDVFRHEPITERGNMDGLDSLLSTVRAQRSAVPLDVSPTSGHSRLKVQSERERLEEIERERLRASEERHRESEERRWIDNSNYGSMTQDKAGVMWID</sequence>
<name>A0A9K3CTQ6_9EUKA</name>
<dbReference type="EMBL" id="BDIP01000394">
    <property type="protein sequence ID" value="GIQ81439.1"/>
    <property type="molecule type" value="Genomic_DNA"/>
</dbReference>
<organism evidence="2 3">
    <name type="scientific">Kipferlia bialata</name>
    <dbReference type="NCBI Taxonomy" id="797122"/>
    <lineage>
        <taxon>Eukaryota</taxon>
        <taxon>Metamonada</taxon>
        <taxon>Carpediemonas-like organisms</taxon>
        <taxon>Kipferlia</taxon>
    </lineage>
</organism>
<accession>A0A9K3CTQ6</accession>
<dbReference type="Proteomes" id="UP000265618">
    <property type="component" value="Unassembled WGS sequence"/>
</dbReference>
<reference evidence="2 3" key="1">
    <citation type="journal article" date="2018" name="PLoS ONE">
        <title>The draft genome of Kipferlia bialata reveals reductive genome evolution in fornicate parasites.</title>
        <authorList>
            <person name="Tanifuji G."/>
            <person name="Takabayashi S."/>
            <person name="Kume K."/>
            <person name="Takagi M."/>
            <person name="Nakayama T."/>
            <person name="Kamikawa R."/>
            <person name="Inagaki Y."/>
            <person name="Hashimoto T."/>
        </authorList>
    </citation>
    <scope>NUCLEOTIDE SEQUENCE [LARGE SCALE GENOMIC DNA]</scope>
    <source>
        <strain evidence="2">NY0173</strain>
    </source>
</reference>
<keyword evidence="3" id="KW-1185">Reference proteome</keyword>
<dbReference type="InterPro" id="IPR036420">
    <property type="entry name" value="BRCT_dom_sf"/>
</dbReference>
<protein>
    <recommendedName>
        <fullName evidence="4">BRCT domain-containing protein</fullName>
    </recommendedName>
</protein>
<proteinExistence type="predicted"/>
<dbReference type="AlphaFoldDB" id="A0A9K3CTQ6"/>
<evidence type="ECO:0000313" key="3">
    <source>
        <dbReference type="Proteomes" id="UP000265618"/>
    </source>
</evidence>
<gene>
    <name evidence="2" type="ORF">KIPB_002397</name>
</gene>
<dbReference type="SUPFAM" id="SSF52113">
    <property type="entry name" value="BRCT domain"/>
    <property type="match status" value="2"/>
</dbReference>
<feature type="coiled-coil region" evidence="1">
    <location>
        <begin position="561"/>
        <end position="589"/>
    </location>
</feature>
<comment type="caution">
    <text evidence="2">The sequence shown here is derived from an EMBL/GenBank/DDBJ whole genome shotgun (WGS) entry which is preliminary data.</text>
</comment>
<evidence type="ECO:0000313" key="2">
    <source>
        <dbReference type="EMBL" id="GIQ81439.1"/>
    </source>
</evidence>